<dbReference type="GeneID" id="11596313"/>
<evidence type="ECO:0000313" key="2">
    <source>
        <dbReference type="Proteomes" id="UP000005867"/>
    </source>
</evidence>
<dbReference type="RefSeq" id="WP_014289049.1">
    <property type="nucleotide sequence ID" value="NC_016645.1"/>
</dbReference>
<organism evidence="1 2">
    <name type="scientific">Pyrobaculum ferrireducens</name>
    <dbReference type="NCBI Taxonomy" id="1104324"/>
    <lineage>
        <taxon>Archaea</taxon>
        <taxon>Thermoproteota</taxon>
        <taxon>Thermoprotei</taxon>
        <taxon>Thermoproteales</taxon>
        <taxon>Thermoproteaceae</taxon>
        <taxon>Pyrobaculum</taxon>
    </lineage>
</organism>
<dbReference type="HOGENOM" id="CLU_152351_0_0_2"/>
<dbReference type="OrthoDB" id="28498at2157"/>
<name>G7VH53_9CREN</name>
<reference evidence="1 2" key="1">
    <citation type="journal article" date="2012" name="J. Bacteriol.">
        <title>Complete genome sequence of strain 1860, a crenarchaeon of the genus pyrobaculum able to grow with various electron acceptors.</title>
        <authorList>
            <person name="Mardanov A.V."/>
            <person name="Gumerov V.M."/>
            <person name="Slobodkina G.B."/>
            <person name="Beletsky A.V."/>
            <person name="Bonch-Osmolovskaya E.A."/>
            <person name="Ravin N.V."/>
            <person name="Skryabin K.G."/>
        </authorList>
    </citation>
    <scope>NUCLEOTIDE SEQUENCE [LARGE SCALE GENOMIC DNA]</scope>
    <source>
        <strain evidence="1 2">1860</strain>
    </source>
</reference>
<proteinExistence type="predicted"/>
<evidence type="ECO:0000313" key="1">
    <source>
        <dbReference type="EMBL" id="AET33224.1"/>
    </source>
</evidence>
<dbReference type="EMBL" id="CP003098">
    <property type="protein sequence ID" value="AET33224.1"/>
    <property type="molecule type" value="Genomic_DNA"/>
</dbReference>
<gene>
    <name evidence="1" type="ORF">P186_1817</name>
</gene>
<keyword evidence="2" id="KW-1185">Reference proteome</keyword>
<protein>
    <submittedName>
        <fullName evidence="1">Uncharacterized protein</fullName>
    </submittedName>
</protein>
<sequence>MSVYIPHFFTKLKAYVSKFGTRCTKPEGGIVLDRGLILARDSIYFEGRCIQDGELAWALKTTGFPDCTEKKNAERIGPPYLEYYADSDYALALVNGGDGVYLLENVEGAVSCVCKTNIDLEDYLKSHSILERWLRKLM</sequence>
<dbReference type="STRING" id="1104324.P186_1817"/>
<dbReference type="eggNOG" id="arCOG04014">
    <property type="taxonomic scope" value="Archaea"/>
</dbReference>
<dbReference type="Proteomes" id="UP000005867">
    <property type="component" value="Chromosome"/>
</dbReference>
<dbReference type="KEGG" id="pyr:P186_1817"/>
<accession>G7VH53</accession>
<dbReference type="AlphaFoldDB" id="G7VH53"/>
<dbReference type="BioCyc" id="PSP1104324:GJSN-1780-MONOMER"/>